<reference evidence="3" key="1">
    <citation type="journal article" date="2024" name="IScience">
        <title>Strigolactones Initiate the Formation of Haustorium-like Structures in Castilleja.</title>
        <authorList>
            <person name="Buerger M."/>
            <person name="Peterson D."/>
            <person name="Chory J."/>
        </authorList>
    </citation>
    <scope>NUCLEOTIDE SEQUENCE [LARGE SCALE GENOMIC DNA]</scope>
</reference>
<gene>
    <name evidence="2" type="ORF">CASFOL_014878</name>
</gene>
<name>A0ABD3DGD3_9LAMI</name>
<accession>A0ABD3DGD3</accession>
<feature type="compositionally biased region" description="Basic and acidic residues" evidence="1">
    <location>
        <begin position="92"/>
        <end position="101"/>
    </location>
</feature>
<evidence type="ECO:0000313" key="2">
    <source>
        <dbReference type="EMBL" id="KAL3639910.1"/>
    </source>
</evidence>
<dbReference type="Proteomes" id="UP001632038">
    <property type="component" value="Unassembled WGS sequence"/>
</dbReference>
<dbReference type="EMBL" id="JAVIJP010000017">
    <property type="protein sequence ID" value="KAL3639910.1"/>
    <property type="molecule type" value="Genomic_DNA"/>
</dbReference>
<dbReference type="AlphaFoldDB" id="A0ABD3DGD3"/>
<sequence>MNFLLECVTCFGSCSSEPIRPSADEAGLLVVQQSRRRKKGRSKSAGQDWRPSLSSISEDVLRAERRNIRNVERPAESRWLRSLKSKVSSISQRDRSRLFDHDDGDLNFQK</sequence>
<dbReference type="PANTHER" id="PTHR35318">
    <property type="entry name" value="BNAA10G08410D PROTEIN"/>
    <property type="match status" value="1"/>
</dbReference>
<evidence type="ECO:0000256" key="1">
    <source>
        <dbReference type="SAM" id="MobiDB-lite"/>
    </source>
</evidence>
<evidence type="ECO:0000313" key="3">
    <source>
        <dbReference type="Proteomes" id="UP001632038"/>
    </source>
</evidence>
<comment type="caution">
    <text evidence="2">The sequence shown here is derived from an EMBL/GenBank/DDBJ whole genome shotgun (WGS) entry which is preliminary data.</text>
</comment>
<protein>
    <submittedName>
        <fullName evidence="2">Uncharacterized protein</fullName>
    </submittedName>
</protein>
<dbReference type="PANTHER" id="PTHR35318:SF2">
    <property type="entry name" value="OS08G0138900 PROTEIN"/>
    <property type="match status" value="1"/>
</dbReference>
<keyword evidence="3" id="KW-1185">Reference proteome</keyword>
<feature type="region of interest" description="Disordered" evidence="1">
    <location>
        <begin position="86"/>
        <end position="110"/>
    </location>
</feature>
<organism evidence="2 3">
    <name type="scientific">Castilleja foliolosa</name>
    <dbReference type="NCBI Taxonomy" id="1961234"/>
    <lineage>
        <taxon>Eukaryota</taxon>
        <taxon>Viridiplantae</taxon>
        <taxon>Streptophyta</taxon>
        <taxon>Embryophyta</taxon>
        <taxon>Tracheophyta</taxon>
        <taxon>Spermatophyta</taxon>
        <taxon>Magnoliopsida</taxon>
        <taxon>eudicotyledons</taxon>
        <taxon>Gunneridae</taxon>
        <taxon>Pentapetalae</taxon>
        <taxon>asterids</taxon>
        <taxon>lamiids</taxon>
        <taxon>Lamiales</taxon>
        <taxon>Orobanchaceae</taxon>
        <taxon>Pedicularideae</taxon>
        <taxon>Castillejinae</taxon>
        <taxon>Castilleja</taxon>
    </lineage>
</organism>
<proteinExistence type="predicted"/>